<name>A0ABV3P9F7_9ACTN</name>
<proteinExistence type="predicted"/>
<keyword evidence="1" id="KW-0378">Hydrolase</keyword>
<dbReference type="SUPFAM" id="SSF55785">
    <property type="entry name" value="PYP-like sensor domain (PAS domain)"/>
    <property type="match status" value="1"/>
</dbReference>
<accession>A0ABV3P9F7</accession>
<keyword evidence="2" id="KW-0175">Coiled coil</keyword>
<evidence type="ECO:0000256" key="1">
    <source>
        <dbReference type="ARBA" id="ARBA00022801"/>
    </source>
</evidence>
<dbReference type="Gene3D" id="3.30.450.40">
    <property type="match status" value="1"/>
</dbReference>
<evidence type="ECO:0000313" key="5">
    <source>
        <dbReference type="EMBL" id="MEW9266147.1"/>
    </source>
</evidence>
<evidence type="ECO:0000259" key="3">
    <source>
        <dbReference type="PROSITE" id="PS50112"/>
    </source>
</evidence>
<dbReference type="PANTHER" id="PTHR43156:SF2">
    <property type="entry name" value="STAGE II SPORULATION PROTEIN E"/>
    <property type="match status" value="1"/>
</dbReference>
<dbReference type="InterPro" id="IPR000700">
    <property type="entry name" value="PAS-assoc_C"/>
</dbReference>
<evidence type="ECO:0000256" key="2">
    <source>
        <dbReference type="SAM" id="Coils"/>
    </source>
</evidence>
<protein>
    <submittedName>
        <fullName evidence="5">SpoIIE family protein phosphatase</fullName>
    </submittedName>
</protein>
<reference evidence="5 6" key="1">
    <citation type="submission" date="2024-07" db="EMBL/GenBank/DDBJ databases">
        <authorList>
            <person name="Thanompreechachai J."/>
            <person name="Duangmal K."/>
        </authorList>
    </citation>
    <scope>NUCLEOTIDE SEQUENCE [LARGE SCALE GENOMIC DNA]</scope>
    <source>
        <strain evidence="5 6">KCTC 19886</strain>
    </source>
</reference>
<dbReference type="InterPro" id="IPR035965">
    <property type="entry name" value="PAS-like_dom_sf"/>
</dbReference>
<dbReference type="Pfam" id="PF13426">
    <property type="entry name" value="PAS_9"/>
    <property type="match status" value="1"/>
</dbReference>
<dbReference type="PROSITE" id="PS50112">
    <property type="entry name" value="PAS"/>
    <property type="match status" value="1"/>
</dbReference>
<dbReference type="InterPro" id="IPR001610">
    <property type="entry name" value="PAC"/>
</dbReference>
<feature type="domain" description="PAC" evidence="4">
    <location>
        <begin position="225"/>
        <end position="279"/>
    </location>
</feature>
<keyword evidence="6" id="KW-1185">Reference proteome</keyword>
<dbReference type="Pfam" id="PF07228">
    <property type="entry name" value="SpoIIE"/>
    <property type="match status" value="1"/>
</dbReference>
<evidence type="ECO:0000313" key="6">
    <source>
        <dbReference type="Proteomes" id="UP001555826"/>
    </source>
</evidence>
<evidence type="ECO:0000259" key="4">
    <source>
        <dbReference type="PROSITE" id="PS50113"/>
    </source>
</evidence>
<dbReference type="InterPro" id="IPR000014">
    <property type="entry name" value="PAS"/>
</dbReference>
<feature type="coiled-coil region" evidence="2">
    <location>
        <begin position="273"/>
        <end position="311"/>
    </location>
</feature>
<dbReference type="SUPFAM" id="SSF81606">
    <property type="entry name" value="PP2C-like"/>
    <property type="match status" value="1"/>
</dbReference>
<dbReference type="SUPFAM" id="SSF55781">
    <property type="entry name" value="GAF domain-like"/>
    <property type="match status" value="1"/>
</dbReference>
<dbReference type="SMART" id="SM00086">
    <property type="entry name" value="PAC"/>
    <property type="match status" value="1"/>
</dbReference>
<dbReference type="NCBIfam" id="TIGR00229">
    <property type="entry name" value="sensory_box"/>
    <property type="match status" value="1"/>
</dbReference>
<gene>
    <name evidence="5" type="ORF">AB1207_15455</name>
</gene>
<dbReference type="InterPro" id="IPR029016">
    <property type="entry name" value="GAF-like_dom_sf"/>
</dbReference>
<comment type="caution">
    <text evidence="5">The sequence shown here is derived from an EMBL/GenBank/DDBJ whole genome shotgun (WGS) entry which is preliminary data.</text>
</comment>
<sequence length="722" mass="77291">MPGTGRGRDASSDVPDVSAVTGDAPAAVLLVHLSDRSVVHVNPVARQLAPQAQLPLSVDAWSDAAGLLDLDGAELSDTEHPLSKVARSEPVVGQAVSAAAGSDLGGRREPLWVVALPMADAPMLDDHALVVFLPLRDSRAARAAMDAATEQAALRDRAVLATGLSFTVADARDPEFPLVWVNPAFTATTGYTLEEVVGRNCRFLQGPGTDPAARQALHDALDAREPVTVTLLNYRKDGLAFWNQVAMSPIFGADGTLTHYVGIQTDVSGRVAADRARDEALAAERAARAEAEEARHRAEEHRARLDLLAEATHSLSGTLDVAECRRRLLQLVVPQLADWAVVLSPDDKGQIGQVTALHADPADDERFDAYLDALRSTPLRGRLQDLLLDGASARRIGGYSSPAVREVRRTWVEDESVLDLSDEMGVASVLVVPLPGRRRVDDLMVLVRTASTPEHPAPEHTDDDLGIAVDLGRRAGLLLDNARLYEEQHHIATELQRSLLPDLPEVPGLQVAARYHAGQDGNDVGGDFYELIDVPGDGIAVVIGDVAGHDVYAAAAMGHLKGLLRACAWDRTLDTPAAVLTRVDELIAALGMTTMATVSYVRLTPDGPDHWSVEHSSAGHPPLLVRCPDGSVRYLPEARGIPLGVEPSLARETLRERLPTGSLLLCYTDGLIERRGEVLNEGLDRLAGVVAAGPHEPEALCEHLLEELGDSHDDIALLAVRL</sequence>
<dbReference type="Gene3D" id="3.60.40.10">
    <property type="entry name" value="PPM-type phosphatase domain"/>
    <property type="match status" value="1"/>
</dbReference>
<dbReference type="CDD" id="cd00130">
    <property type="entry name" value="PAS"/>
    <property type="match status" value="1"/>
</dbReference>
<dbReference type="SMART" id="SM00331">
    <property type="entry name" value="PP2C_SIG"/>
    <property type="match status" value="1"/>
</dbReference>
<dbReference type="PROSITE" id="PS50113">
    <property type="entry name" value="PAC"/>
    <property type="match status" value="1"/>
</dbReference>
<feature type="domain" description="PAS" evidence="3">
    <location>
        <begin position="173"/>
        <end position="224"/>
    </location>
</feature>
<dbReference type="InterPro" id="IPR052016">
    <property type="entry name" value="Bact_Sigma-Reg"/>
</dbReference>
<dbReference type="RefSeq" id="WP_367639273.1">
    <property type="nucleotide sequence ID" value="NZ_JBFNQN010000010.1"/>
</dbReference>
<dbReference type="InterPro" id="IPR001932">
    <property type="entry name" value="PPM-type_phosphatase-like_dom"/>
</dbReference>
<dbReference type="Gene3D" id="3.30.450.20">
    <property type="entry name" value="PAS domain"/>
    <property type="match status" value="1"/>
</dbReference>
<dbReference type="Proteomes" id="UP001555826">
    <property type="component" value="Unassembled WGS sequence"/>
</dbReference>
<dbReference type="EMBL" id="JBFNQN010000010">
    <property type="protein sequence ID" value="MEW9266147.1"/>
    <property type="molecule type" value="Genomic_DNA"/>
</dbReference>
<dbReference type="InterPro" id="IPR036457">
    <property type="entry name" value="PPM-type-like_dom_sf"/>
</dbReference>
<organism evidence="5 6">
    <name type="scientific">Kineococcus endophyticus</name>
    <dbReference type="NCBI Taxonomy" id="1181883"/>
    <lineage>
        <taxon>Bacteria</taxon>
        <taxon>Bacillati</taxon>
        <taxon>Actinomycetota</taxon>
        <taxon>Actinomycetes</taxon>
        <taxon>Kineosporiales</taxon>
        <taxon>Kineosporiaceae</taxon>
        <taxon>Kineococcus</taxon>
    </lineage>
</organism>
<dbReference type="PANTHER" id="PTHR43156">
    <property type="entry name" value="STAGE II SPORULATION PROTEIN E-RELATED"/>
    <property type="match status" value="1"/>
</dbReference>